<dbReference type="InterPro" id="IPR013083">
    <property type="entry name" value="Znf_RING/FYVE/PHD"/>
</dbReference>
<dbReference type="InterPro" id="IPR008974">
    <property type="entry name" value="TRAF-like"/>
</dbReference>
<dbReference type="InterPro" id="IPR001293">
    <property type="entry name" value="Znf_TRAF"/>
</dbReference>
<protein>
    <submittedName>
        <fullName evidence="10">TNF receptor-associated factor 6</fullName>
    </submittedName>
</protein>
<keyword evidence="8" id="KW-0175">Coiled coil</keyword>
<dbReference type="PANTHER" id="PTHR10131">
    <property type="entry name" value="TNF RECEPTOR ASSOCIATED FACTOR"/>
    <property type="match status" value="1"/>
</dbReference>
<evidence type="ECO:0000256" key="7">
    <source>
        <dbReference type="PROSITE-ProRule" id="PRU00207"/>
    </source>
</evidence>
<dbReference type="Pfam" id="PF02176">
    <property type="entry name" value="zf-TRAF"/>
    <property type="match status" value="1"/>
</dbReference>
<gene>
    <name evidence="10" type="ORF">GBAR_LOCUS3469</name>
</gene>
<dbReference type="SUPFAM" id="SSF57850">
    <property type="entry name" value="RING/U-box"/>
    <property type="match status" value="1"/>
</dbReference>
<evidence type="ECO:0000256" key="4">
    <source>
        <dbReference type="ARBA" id="ARBA00022737"/>
    </source>
</evidence>
<sequence>MGMALTTVLVPDQLPFPEKEFDFEERPSQDFFCPVSLELLLEPQQTSCCGNHLSLEVATRLRREAGKACPVCNGEQWSAMPDKYHRRKVHEIRVRCWNKDSGCGWVGEVNELKRHAVSCDKRPWECEYCGLKCTVGEGEGKHWPHCHKFPEPCPNGCEVGSVERCGMEQHLSVCPLEHVACEMKEFGCSVVVPRRELATHMRESELQHLTAMTALNLRLTRQLQQESAERDRKMERLQLEVKELNTNEVKSSFQVKELTQEVAKMSCCLNKVQQVSLHVEQHTAAMCSGKIIFTVDDYRKSKSRANDELSCVYWCSDKCYTRHNDYAFRLVIIFYEQTYSDIGAFLQFLEVDELQTVTFEVTLELLNQAGDHHHLTRQMTLYLNVKKEIDHEHEIDENLIGYTDLEKTGEVQYMMNDCLKFRINVTKSNFLTEVF</sequence>
<organism evidence="10 11">
    <name type="scientific">Geodia barretti</name>
    <name type="common">Barrett's horny sponge</name>
    <dbReference type="NCBI Taxonomy" id="519541"/>
    <lineage>
        <taxon>Eukaryota</taxon>
        <taxon>Metazoa</taxon>
        <taxon>Porifera</taxon>
        <taxon>Demospongiae</taxon>
        <taxon>Heteroscleromorpha</taxon>
        <taxon>Tetractinellida</taxon>
        <taxon>Astrophorina</taxon>
        <taxon>Geodiidae</taxon>
        <taxon>Geodia</taxon>
    </lineage>
</organism>
<keyword evidence="4" id="KW-0677">Repeat</keyword>
<proteinExistence type="predicted"/>
<evidence type="ECO:0000256" key="2">
    <source>
        <dbReference type="ARBA" id="ARBA00022490"/>
    </source>
</evidence>
<keyword evidence="10" id="KW-0675">Receptor</keyword>
<evidence type="ECO:0000256" key="6">
    <source>
        <dbReference type="ARBA" id="ARBA00022833"/>
    </source>
</evidence>
<evidence type="ECO:0000256" key="3">
    <source>
        <dbReference type="ARBA" id="ARBA00022723"/>
    </source>
</evidence>
<dbReference type="Gene3D" id="2.60.210.10">
    <property type="entry name" value="Apoptosis, Tumor Necrosis Factor Receptor Associated Protein 2, Chain A"/>
    <property type="match status" value="1"/>
</dbReference>
<dbReference type="PANTHER" id="PTHR10131:SF94">
    <property type="entry name" value="TNF RECEPTOR-ASSOCIATED FACTOR 4"/>
    <property type="match status" value="1"/>
</dbReference>
<evidence type="ECO:0000313" key="10">
    <source>
        <dbReference type="EMBL" id="CAI8002704.1"/>
    </source>
</evidence>
<name>A0AA35R488_GEOBA</name>
<dbReference type="GO" id="GO:0008270">
    <property type="term" value="F:zinc ion binding"/>
    <property type="evidence" value="ECO:0007669"/>
    <property type="project" value="UniProtKB-KW"/>
</dbReference>
<dbReference type="SUPFAM" id="SSF49599">
    <property type="entry name" value="TRAF domain-like"/>
    <property type="match status" value="1"/>
</dbReference>
<dbReference type="Proteomes" id="UP001174909">
    <property type="component" value="Unassembled WGS sequence"/>
</dbReference>
<dbReference type="Gene3D" id="3.30.40.10">
    <property type="entry name" value="Zinc/RING finger domain, C3HC4 (zinc finger)"/>
    <property type="match status" value="2"/>
</dbReference>
<evidence type="ECO:0000313" key="11">
    <source>
        <dbReference type="Proteomes" id="UP001174909"/>
    </source>
</evidence>
<evidence type="ECO:0000259" key="9">
    <source>
        <dbReference type="PROSITE" id="PS50145"/>
    </source>
</evidence>
<feature type="coiled-coil region" evidence="8">
    <location>
        <begin position="216"/>
        <end position="247"/>
    </location>
</feature>
<keyword evidence="5 7" id="KW-0863">Zinc-finger</keyword>
<comment type="subcellular location">
    <subcellularLocation>
        <location evidence="1">Cytoplasm</location>
    </subcellularLocation>
</comment>
<evidence type="ECO:0000256" key="5">
    <source>
        <dbReference type="ARBA" id="ARBA00022771"/>
    </source>
</evidence>
<keyword evidence="6 7" id="KW-0862">Zinc</keyword>
<comment type="caution">
    <text evidence="10">The sequence shown here is derived from an EMBL/GenBank/DDBJ whole genome shotgun (WGS) entry which is preliminary data.</text>
</comment>
<reference evidence="10" key="1">
    <citation type="submission" date="2023-03" db="EMBL/GenBank/DDBJ databases">
        <authorList>
            <person name="Steffen K."/>
            <person name="Cardenas P."/>
        </authorList>
    </citation>
    <scope>NUCLEOTIDE SEQUENCE</scope>
</reference>
<evidence type="ECO:0000256" key="1">
    <source>
        <dbReference type="ARBA" id="ARBA00004496"/>
    </source>
</evidence>
<feature type="zinc finger region" description="TRAF-type" evidence="7">
    <location>
        <begin position="142"/>
        <end position="197"/>
    </location>
</feature>
<dbReference type="EMBL" id="CASHTH010000494">
    <property type="protein sequence ID" value="CAI8002704.1"/>
    <property type="molecule type" value="Genomic_DNA"/>
</dbReference>
<accession>A0AA35R488</accession>
<keyword evidence="3 7" id="KW-0479">Metal-binding</keyword>
<evidence type="ECO:0000256" key="8">
    <source>
        <dbReference type="SAM" id="Coils"/>
    </source>
</evidence>
<feature type="domain" description="TRAF-type" evidence="9">
    <location>
        <begin position="142"/>
        <end position="197"/>
    </location>
</feature>
<dbReference type="PROSITE" id="PS50145">
    <property type="entry name" value="ZF_TRAF"/>
    <property type="match status" value="1"/>
</dbReference>
<keyword evidence="11" id="KW-1185">Reference proteome</keyword>
<keyword evidence="2" id="KW-0963">Cytoplasm</keyword>
<dbReference type="AlphaFoldDB" id="A0AA35R488"/>
<dbReference type="GO" id="GO:0005737">
    <property type="term" value="C:cytoplasm"/>
    <property type="evidence" value="ECO:0007669"/>
    <property type="project" value="UniProtKB-SubCell"/>
</dbReference>